<dbReference type="NCBIfam" id="NF006667">
    <property type="entry name" value="PRK09212.1"/>
    <property type="match status" value="1"/>
</dbReference>
<sequence length="326" mass="36033">MPEITMVEAIRLAMKEEMERDESVMVIGEDVGMYGGAFRATEGLYQQFGPNRVVDTPISESAIVGVALGLAIMGFRPVAEIQFADFISCGFDQIVNQTATLRYRTAGDMFAPMVIRAPSAAGVHGGLYHSQSPEGWFAHTPGVKVIVPSSAYDAKGLLKAAIRDDDPVIFFEPKYLYRRAKDDVPEDDYVIPIGKANVLQEGDDVSLITYGSMVHHCRSALEKLEAEDLSIELIDLRSIMPLDKETIYASVKKTNRVVLAYEDHKTLGIGAEIAALLSEELFEYLDTPIVRVAAPDTPVPYSPPLEEFYLPKEEDIVKAVHKVIEY</sequence>
<evidence type="ECO:0000256" key="3">
    <source>
        <dbReference type="ARBA" id="ARBA00023052"/>
    </source>
</evidence>
<dbReference type="InterPro" id="IPR005475">
    <property type="entry name" value="Transketolase-like_Pyr-bd"/>
</dbReference>
<dbReference type="PANTHER" id="PTHR43257">
    <property type="entry name" value="PYRUVATE DEHYDROGENASE E1 COMPONENT BETA SUBUNIT"/>
    <property type="match status" value="1"/>
</dbReference>
<dbReference type="SMART" id="SM00861">
    <property type="entry name" value="Transket_pyr"/>
    <property type="match status" value="1"/>
</dbReference>
<feature type="domain" description="Transketolase-like pyrimidine-binding" evidence="4">
    <location>
        <begin position="4"/>
        <end position="179"/>
    </location>
</feature>
<comment type="cofactor">
    <cofactor evidence="1">
        <name>thiamine diphosphate</name>
        <dbReference type="ChEBI" id="CHEBI:58937"/>
    </cofactor>
</comment>
<dbReference type="EMBL" id="QZKI01000105">
    <property type="protein sequence ID" value="RJP67346.1"/>
    <property type="molecule type" value="Genomic_DNA"/>
</dbReference>
<dbReference type="InterPro" id="IPR009014">
    <property type="entry name" value="Transketo_C/PFOR_II"/>
</dbReference>
<evidence type="ECO:0000256" key="2">
    <source>
        <dbReference type="ARBA" id="ARBA00023002"/>
    </source>
</evidence>
<name>A0A419ETP0_9BACT</name>
<dbReference type="Pfam" id="PF02779">
    <property type="entry name" value="Transket_pyr"/>
    <property type="match status" value="1"/>
</dbReference>
<dbReference type="InterPro" id="IPR029061">
    <property type="entry name" value="THDP-binding"/>
</dbReference>
<dbReference type="GO" id="GO:0016491">
    <property type="term" value="F:oxidoreductase activity"/>
    <property type="evidence" value="ECO:0007669"/>
    <property type="project" value="UniProtKB-KW"/>
</dbReference>
<dbReference type="FunFam" id="3.40.50.920:FF:000001">
    <property type="entry name" value="Pyruvate dehydrogenase E1 beta subunit"/>
    <property type="match status" value="1"/>
</dbReference>
<dbReference type="PANTHER" id="PTHR43257:SF2">
    <property type="entry name" value="PYRUVATE DEHYDROGENASE E1 COMPONENT SUBUNIT BETA"/>
    <property type="match status" value="1"/>
</dbReference>
<dbReference type="Gene3D" id="3.40.50.920">
    <property type="match status" value="1"/>
</dbReference>
<dbReference type="SUPFAM" id="SSF52922">
    <property type="entry name" value="TK C-terminal domain-like"/>
    <property type="match status" value="1"/>
</dbReference>
<proteinExistence type="predicted"/>
<protein>
    <submittedName>
        <fullName evidence="5">Alpha-ketoacid dehydrogenase subunit beta</fullName>
    </submittedName>
</protein>
<dbReference type="Pfam" id="PF02780">
    <property type="entry name" value="Transketolase_C"/>
    <property type="match status" value="1"/>
</dbReference>
<dbReference type="AlphaFoldDB" id="A0A419ETP0"/>
<dbReference type="Gene3D" id="3.40.50.970">
    <property type="match status" value="1"/>
</dbReference>
<keyword evidence="2" id="KW-0560">Oxidoreductase</keyword>
<evidence type="ECO:0000313" key="5">
    <source>
        <dbReference type="EMBL" id="RJP67346.1"/>
    </source>
</evidence>
<dbReference type="CDD" id="cd07036">
    <property type="entry name" value="TPP_PYR_E1-PDHc-beta_like"/>
    <property type="match status" value="1"/>
</dbReference>
<keyword evidence="3" id="KW-0786">Thiamine pyrophosphate</keyword>
<evidence type="ECO:0000259" key="4">
    <source>
        <dbReference type="SMART" id="SM00861"/>
    </source>
</evidence>
<reference evidence="5 6" key="1">
    <citation type="journal article" date="2017" name="ISME J.">
        <title>Energy and carbon metabolisms in a deep terrestrial subsurface fluid microbial community.</title>
        <authorList>
            <person name="Momper L."/>
            <person name="Jungbluth S.P."/>
            <person name="Lee M.D."/>
            <person name="Amend J.P."/>
        </authorList>
    </citation>
    <scope>NUCLEOTIDE SEQUENCE [LARGE SCALE GENOMIC DNA]</scope>
    <source>
        <strain evidence="5">SURF_17</strain>
    </source>
</reference>
<dbReference type="FunFam" id="3.40.50.970:FF:000001">
    <property type="entry name" value="Pyruvate dehydrogenase E1 beta subunit"/>
    <property type="match status" value="1"/>
</dbReference>
<evidence type="ECO:0000256" key="1">
    <source>
        <dbReference type="ARBA" id="ARBA00001964"/>
    </source>
</evidence>
<dbReference type="SUPFAM" id="SSF52518">
    <property type="entry name" value="Thiamin diphosphate-binding fold (THDP-binding)"/>
    <property type="match status" value="1"/>
</dbReference>
<evidence type="ECO:0000313" key="6">
    <source>
        <dbReference type="Proteomes" id="UP000285961"/>
    </source>
</evidence>
<accession>A0A419ETP0</accession>
<dbReference type="Proteomes" id="UP000285961">
    <property type="component" value="Unassembled WGS sequence"/>
</dbReference>
<comment type="caution">
    <text evidence="5">The sequence shown here is derived from an EMBL/GenBank/DDBJ whole genome shotgun (WGS) entry which is preliminary data.</text>
</comment>
<gene>
    <name evidence="5" type="ORF">C4532_14695</name>
</gene>
<organism evidence="5 6">
    <name type="scientific">Candidatus Abyssobacteria bacterium SURF_17</name>
    <dbReference type="NCBI Taxonomy" id="2093361"/>
    <lineage>
        <taxon>Bacteria</taxon>
        <taxon>Pseudomonadati</taxon>
        <taxon>Candidatus Hydrogenedentota</taxon>
        <taxon>Candidatus Abyssobacteria</taxon>
    </lineage>
</organism>
<dbReference type="InterPro" id="IPR033248">
    <property type="entry name" value="Transketolase_C"/>
</dbReference>